<dbReference type="InterPro" id="IPR002376">
    <property type="entry name" value="Formyl_transf_N"/>
</dbReference>
<dbReference type="Pfam" id="PF00551">
    <property type="entry name" value="Formyl_trans_N"/>
    <property type="match status" value="1"/>
</dbReference>
<protein>
    <recommendedName>
        <fullName evidence="4">Phosphoribosylglycinamide formyltransferase</fullName>
        <ecNumber evidence="4">2.1.2.2</ecNumber>
    </recommendedName>
    <alternativeName>
        <fullName evidence="4">5'-phosphoribosylglycinamide transformylase</fullName>
    </alternativeName>
    <alternativeName>
        <fullName evidence="4">GAR transformylase</fullName>
        <shortName evidence="4">GART</shortName>
    </alternativeName>
</protein>
<dbReference type="InterPro" id="IPR004607">
    <property type="entry name" value="GART"/>
</dbReference>
<dbReference type="PANTHER" id="PTHR43369">
    <property type="entry name" value="PHOSPHORIBOSYLGLYCINAMIDE FORMYLTRANSFERASE"/>
    <property type="match status" value="1"/>
</dbReference>
<dbReference type="UniPathway" id="UPA00074">
    <property type="reaction ID" value="UER00126"/>
</dbReference>
<dbReference type="CDD" id="cd08645">
    <property type="entry name" value="FMT_core_GART"/>
    <property type="match status" value="1"/>
</dbReference>
<feature type="active site" description="Proton donor" evidence="4">
    <location>
        <position position="106"/>
    </location>
</feature>
<reference evidence="6" key="1">
    <citation type="submission" date="2020-09" db="EMBL/GenBank/DDBJ databases">
        <title>Taishania pollutisoli gen. nov., sp. nov., Isolated from Tetrabromobisphenol A-Contaminated Soil.</title>
        <authorList>
            <person name="Chen Q."/>
        </authorList>
    </citation>
    <scope>NUCLEOTIDE SEQUENCE</scope>
    <source>
        <strain evidence="6">CZZ-1</strain>
    </source>
</reference>
<dbReference type="Gene3D" id="3.40.50.170">
    <property type="entry name" value="Formyl transferase, N-terminal domain"/>
    <property type="match status" value="1"/>
</dbReference>
<comment type="function">
    <text evidence="4">Catalyzes the transfer of a formyl group from 10-formyltetrahydrofolate to 5-phospho-ribosyl-glycinamide (GAR), producing 5-phospho-ribosyl-N-formylglycinamide (FGAR) and tetrahydrofolate.</text>
</comment>
<evidence type="ECO:0000256" key="4">
    <source>
        <dbReference type="HAMAP-Rule" id="MF_01930"/>
    </source>
</evidence>
<dbReference type="GO" id="GO:0004644">
    <property type="term" value="F:phosphoribosylglycinamide formyltransferase activity"/>
    <property type="evidence" value="ECO:0007669"/>
    <property type="project" value="UniProtKB-UniRule"/>
</dbReference>
<comment type="caution">
    <text evidence="4">Lacks conserved residue(s) required for the propagation of feature annotation.</text>
</comment>
<proteinExistence type="inferred from homology"/>
<feature type="site" description="Raises pKa of active site His" evidence="4">
    <location>
        <position position="147"/>
    </location>
</feature>
<dbReference type="GO" id="GO:0006189">
    <property type="term" value="P:'de novo' IMP biosynthetic process"/>
    <property type="evidence" value="ECO:0007669"/>
    <property type="project" value="UniProtKB-UniRule"/>
</dbReference>
<feature type="binding site" evidence="4">
    <location>
        <begin position="14"/>
        <end position="16"/>
    </location>
    <ligand>
        <name>N(1)-(5-phospho-beta-D-ribosyl)glycinamide</name>
        <dbReference type="ChEBI" id="CHEBI:143788"/>
    </ligand>
</feature>
<evidence type="ECO:0000256" key="1">
    <source>
        <dbReference type="ARBA" id="ARBA00005054"/>
    </source>
</evidence>
<dbReference type="Proteomes" id="UP000652681">
    <property type="component" value="Unassembled WGS sequence"/>
</dbReference>
<dbReference type="EMBL" id="JACVEL010000001">
    <property type="protein sequence ID" value="MBC9811271.1"/>
    <property type="molecule type" value="Genomic_DNA"/>
</dbReference>
<comment type="catalytic activity">
    <reaction evidence="4">
        <text>N(1)-(5-phospho-beta-D-ribosyl)glycinamide + (6R)-10-formyltetrahydrofolate = N(2)-formyl-N(1)-(5-phospho-beta-D-ribosyl)glycinamide + (6S)-5,6,7,8-tetrahydrofolate + H(+)</text>
        <dbReference type="Rhea" id="RHEA:15053"/>
        <dbReference type="ChEBI" id="CHEBI:15378"/>
        <dbReference type="ChEBI" id="CHEBI:57453"/>
        <dbReference type="ChEBI" id="CHEBI:143788"/>
        <dbReference type="ChEBI" id="CHEBI:147286"/>
        <dbReference type="ChEBI" id="CHEBI:195366"/>
        <dbReference type="EC" id="2.1.2.2"/>
    </reaction>
</comment>
<evidence type="ECO:0000313" key="7">
    <source>
        <dbReference type="Proteomes" id="UP000652681"/>
    </source>
</evidence>
<dbReference type="SUPFAM" id="SSF53328">
    <property type="entry name" value="Formyltransferase"/>
    <property type="match status" value="1"/>
</dbReference>
<evidence type="ECO:0000256" key="2">
    <source>
        <dbReference type="ARBA" id="ARBA00022679"/>
    </source>
</evidence>
<organism evidence="6 7">
    <name type="scientific">Taishania pollutisoli</name>
    <dbReference type="NCBI Taxonomy" id="2766479"/>
    <lineage>
        <taxon>Bacteria</taxon>
        <taxon>Pseudomonadati</taxon>
        <taxon>Bacteroidota</taxon>
        <taxon>Flavobacteriia</taxon>
        <taxon>Flavobacteriales</taxon>
        <taxon>Crocinitomicaceae</taxon>
        <taxon>Taishania</taxon>
    </lineage>
</organism>
<sequence>MKKIRLAIFASGTGSNALNIIQYFKTSDVVEIGFVLSNKQDAKIVNAAREQGVEVVVVSNQEVEAAGKLVDLCRENAIDYIILAGFLRKIPEQLIGLYPDRIINIHPSLLPKYGGKGMYGANVHKAVLENKEKVSGITIHFVNTEFDKGEIIAQFQCVVDEGETLESLQHKIHLLEHANFPNVIKNTIVS</sequence>
<name>A0A8J6PGG5_9FLAO</name>
<gene>
    <name evidence="4" type="primary">purN</name>
    <name evidence="6" type="ORF">H9Y05_02170</name>
</gene>
<keyword evidence="7" id="KW-1185">Reference proteome</keyword>
<evidence type="ECO:0000256" key="3">
    <source>
        <dbReference type="ARBA" id="ARBA00022755"/>
    </source>
</evidence>
<feature type="binding site" evidence="4">
    <location>
        <position position="104"/>
    </location>
    <ligand>
        <name>(6R)-10-formyltetrahydrofolate</name>
        <dbReference type="ChEBI" id="CHEBI:195366"/>
    </ligand>
</feature>
<dbReference type="InterPro" id="IPR036477">
    <property type="entry name" value="Formyl_transf_N_sf"/>
</dbReference>
<dbReference type="EC" id="2.1.2.2" evidence="4"/>
<dbReference type="GO" id="GO:0005829">
    <property type="term" value="C:cytosol"/>
    <property type="evidence" value="ECO:0007669"/>
    <property type="project" value="TreeGrafter"/>
</dbReference>
<evidence type="ECO:0000259" key="5">
    <source>
        <dbReference type="Pfam" id="PF00551"/>
    </source>
</evidence>
<keyword evidence="2 4" id="KW-0808">Transferase</keyword>
<evidence type="ECO:0000313" key="6">
    <source>
        <dbReference type="EMBL" id="MBC9811271.1"/>
    </source>
</evidence>
<feature type="domain" description="Formyl transferase N-terminal" evidence="5">
    <location>
        <begin position="5"/>
        <end position="184"/>
    </location>
</feature>
<dbReference type="RefSeq" id="WP_216713372.1">
    <property type="nucleotide sequence ID" value="NZ_JACVEL010000001.1"/>
</dbReference>
<keyword evidence="3 4" id="KW-0658">Purine biosynthesis</keyword>
<comment type="similarity">
    <text evidence="4">Belongs to the GART family.</text>
</comment>
<comment type="caution">
    <text evidence="6">The sequence shown here is derived from an EMBL/GenBank/DDBJ whole genome shotgun (WGS) entry which is preliminary data.</text>
</comment>
<dbReference type="HAMAP" id="MF_01930">
    <property type="entry name" value="PurN"/>
    <property type="match status" value="1"/>
</dbReference>
<dbReference type="AlphaFoldDB" id="A0A8J6PGG5"/>
<comment type="pathway">
    <text evidence="1 4">Purine metabolism; IMP biosynthesis via de novo pathway; N(2)-formyl-N(1)-(5-phospho-D-ribosyl)glycinamide from N(1)-(5-phospho-D-ribosyl)glycinamide (10-formyl THF route): step 1/1.</text>
</comment>
<dbReference type="PANTHER" id="PTHR43369:SF2">
    <property type="entry name" value="PHOSPHORIBOSYLGLYCINAMIDE FORMYLTRANSFERASE"/>
    <property type="match status" value="1"/>
</dbReference>
<accession>A0A8J6PGG5</accession>